<dbReference type="PANTHER" id="PTHR40396">
    <property type="entry name" value="ATPASE-LIKE PROTEIN"/>
    <property type="match status" value="1"/>
</dbReference>
<dbReference type="InterPro" id="IPR027417">
    <property type="entry name" value="P-loop_NTPase"/>
</dbReference>
<accession>A0A369IE32</accession>
<protein>
    <submittedName>
        <fullName evidence="2">Chromosome segregation protein SMC</fullName>
    </submittedName>
</protein>
<proteinExistence type="predicted"/>
<keyword evidence="3" id="KW-1185">Reference proteome</keyword>
<dbReference type="RefSeq" id="WP_114461505.1">
    <property type="nucleotide sequence ID" value="NZ_QPIW01000009.1"/>
</dbReference>
<dbReference type="InterPro" id="IPR003959">
    <property type="entry name" value="ATPase_AAA_core"/>
</dbReference>
<name>A0A369IE32_9BACT</name>
<gene>
    <name evidence="2" type="ORF">DVG78_12990</name>
</gene>
<evidence type="ECO:0000259" key="1">
    <source>
        <dbReference type="Pfam" id="PF13304"/>
    </source>
</evidence>
<comment type="caution">
    <text evidence="2">The sequence shown here is derived from an EMBL/GenBank/DDBJ whole genome shotgun (WGS) entry which is preliminary data.</text>
</comment>
<dbReference type="AlphaFoldDB" id="A0A369IE32"/>
<dbReference type="OrthoDB" id="9805802at2"/>
<dbReference type="GO" id="GO:0005524">
    <property type="term" value="F:ATP binding"/>
    <property type="evidence" value="ECO:0007669"/>
    <property type="project" value="InterPro"/>
</dbReference>
<dbReference type="SUPFAM" id="SSF52540">
    <property type="entry name" value="P-loop containing nucleoside triphosphate hydrolases"/>
    <property type="match status" value="1"/>
</dbReference>
<dbReference type="Proteomes" id="UP000253141">
    <property type="component" value="Unassembled WGS sequence"/>
</dbReference>
<evidence type="ECO:0000313" key="3">
    <source>
        <dbReference type="Proteomes" id="UP000253141"/>
    </source>
</evidence>
<dbReference type="InterPro" id="IPR014555">
    <property type="entry name" value="RecF-like"/>
</dbReference>
<organism evidence="2 3">
    <name type="scientific">Runella aurantiaca</name>
    <dbReference type="NCBI Taxonomy" id="2282308"/>
    <lineage>
        <taxon>Bacteria</taxon>
        <taxon>Pseudomonadati</taxon>
        <taxon>Bacteroidota</taxon>
        <taxon>Cytophagia</taxon>
        <taxon>Cytophagales</taxon>
        <taxon>Spirosomataceae</taxon>
        <taxon>Runella</taxon>
    </lineage>
</organism>
<reference evidence="2 3" key="1">
    <citation type="submission" date="2018-07" db="EMBL/GenBank/DDBJ databases">
        <title>Genome analysis of Runella aurantiaca.</title>
        <authorList>
            <person name="Yang X."/>
        </authorList>
    </citation>
    <scope>NUCLEOTIDE SEQUENCE [LARGE SCALE GENOMIC DNA]</scope>
    <source>
        <strain evidence="2 3">YX9</strain>
    </source>
</reference>
<dbReference type="PANTHER" id="PTHR40396:SF1">
    <property type="entry name" value="ATPASE AAA-TYPE CORE DOMAIN-CONTAINING PROTEIN"/>
    <property type="match status" value="1"/>
</dbReference>
<evidence type="ECO:0000313" key="2">
    <source>
        <dbReference type="EMBL" id="RDB05494.1"/>
    </source>
</evidence>
<dbReference type="EMBL" id="QPIW01000009">
    <property type="protein sequence ID" value="RDB05494.1"/>
    <property type="molecule type" value="Genomic_DNA"/>
</dbReference>
<dbReference type="Gene3D" id="3.40.50.300">
    <property type="entry name" value="P-loop containing nucleotide triphosphate hydrolases"/>
    <property type="match status" value="1"/>
</dbReference>
<feature type="domain" description="ATPase AAA-type core" evidence="1">
    <location>
        <begin position="25"/>
        <end position="280"/>
    </location>
</feature>
<dbReference type="Pfam" id="PF13304">
    <property type="entry name" value="AAA_21"/>
    <property type="match status" value="1"/>
</dbReference>
<dbReference type="PIRSF" id="PIRSF029347">
    <property type="entry name" value="RecF"/>
    <property type="match status" value="1"/>
</dbReference>
<dbReference type="GO" id="GO:0016887">
    <property type="term" value="F:ATP hydrolysis activity"/>
    <property type="evidence" value="ECO:0007669"/>
    <property type="project" value="InterPro"/>
</dbReference>
<sequence>MKLQKLHIKNFKSIVDLEIVEPNPFTVFVGPNGSGKSNIFEALEFINFISNFSNKENSKEISALFGGPENYLNRNQSINDAYGEITIGPFKLKNDFKNLSEDVEEPEFYKGDEASKLVNALNKFHNFSRLFVNSPKELKLNFQGGNALNTKSSNLEKVLKRILQDEIKREEIKEWLDLFIPGFENIEIVSSELSGTDTLVMYEKGIKKPFTKDLLSDGTYNILALLTAVYQSDEPQFLCIEEPENGLHPQVIRELVYFFREACIQKGHYIWLNTHSQTLVAELKKEEVIAVNKIEGETRIKQFRDRKLYDLPMDEAWLTGVLNGGLIR</sequence>